<dbReference type="SMART" id="SM00355">
    <property type="entry name" value="ZnF_C2H2"/>
    <property type="match status" value="2"/>
</dbReference>
<dbReference type="Gene3D" id="3.30.160.60">
    <property type="entry name" value="Classic Zinc Finger"/>
    <property type="match status" value="3"/>
</dbReference>
<evidence type="ECO:0000259" key="5">
    <source>
        <dbReference type="PROSITE" id="PS50157"/>
    </source>
</evidence>
<dbReference type="InterPro" id="IPR013087">
    <property type="entry name" value="Znf_C2H2_type"/>
</dbReference>
<protein>
    <submittedName>
        <fullName evidence="6">CIC11C00000003841</fullName>
    </submittedName>
</protein>
<gene>
    <name evidence="6" type="ORF">SAMEA4029009_CIC11G00000003841</name>
</gene>
<dbReference type="Proteomes" id="UP000182259">
    <property type="component" value="Chromosome I"/>
</dbReference>
<dbReference type="EMBL" id="LT635764">
    <property type="protein sequence ID" value="SGZ48680.1"/>
    <property type="molecule type" value="Genomic_DNA"/>
</dbReference>
<accession>A0A1L0BCB4</accession>
<sequence length="356" mass="40251">MSNPVYIQQDYQMGRPFQQVSDMQHQQYPPVYLPNQFLLMQRPSIPQQLLRMPGVAESFGPFATHYSQNPLLSHNYSLQQIHLVPPSMSSKTSPVLAQTSLPNAPMVRAIAAPQIQLPQQHHYASAFQYLLVPIVVGQSNPHRPASVPGFSSSGTTHGYPVSPSSYISDSKSDIRSDAESARLHLNPGAIDYSMLVGCTVSPVSKRRRRTDSKNSDIDHDKLKHLCSKCGKTFQKPYNLKSHMKTHSSERPFKCLVCPKTFARSHDRKRHELLHDGVKNFRCEGFLKDGVTKWGCGKKFARSDALARHFRTETGWLCIKPLMDEAKEQEQLTGKYVADPLSYLHHQIALPPLRNHY</sequence>
<evidence type="ECO:0000256" key="1">
    <source>
        <dbReference type="ARBA" id="ARBA00022723"/>
    </source>
</evidence>
<keyword evidence="2 4" id="KW-0863">Zinc-finger</keyword>
<evidence type="ECO:0000256" key="2">
    <source>
        <dbReference type="ARBA" id="ARBA00022771"/>
    </source>
</evidence>
<reference evidence="7" key="1">
    <citation type="submission" date="2016-10" db="EMBL/GenBank/DDBJ databases">
        <authorList>
            <person name="Geijer C."/>
            <person name="Jareborg N."/>
            <person name="Dainat J."/>
        </authorList>
    </citation>
    <scope>NUCLEOTIDE SEQUENCE [LARGE SCALE GENOMIC DNA]</scope>
    <source>
        <strain evidence="7">PYCC 4715</strain>
    </source>
</reference>
<dbReference type="PROSITE" id="PS00028">
    <property type="entry name" value="ZINC_FINGER_C2H2_1"/>
    <property type="match status" value="2"/>
</dbReference>
<dbReference type="SUPFAM" id="SSF57667">
    <property type="entry name" value="beta-beta-alpha zinc fingers"/>
    <property type="match status" value="2"/>
</dbReference>
<dbReference type="PANTHER" id="PTHR23235:SF120">
    <property type="entry name" value="KRUPPEL-LIKE FACTOR 15"/>
    <property type="match status" value="1"/>
</dbReference>
<dbReference type="Pfam" id="PF00096">
    <property type="entry name" value="zf-C2H2"/>
    <property type="match status" value="2"/>
</dbReference>
<proteinExistence type="predicted"/>
<dbReference type="AlphaFoldDB" id="A0A1L0BCB4"/>
<dbReference type="InterPro" id="IPR036236">
    <property type="entry name" value="Znf_C2H2_sf"/>
</dbReference>
<dbReference type="GO" id="GO:0008270">
    <property type="term" value="F:zinc ion binding"/>
    <property type="evidence" value="ECO:0007669"/>
    <property type="project" value="UniProtKB-KW"/>
</dbReference>
<evidence type="ECO:0000256" key="4">
    <source>
        <dbReference type="PROSITE-ProRule" id="PRU00042"/>
    </source>
</evidence>
<organism evidence="6 7">
    <name type="scientific">Sungouiella intermedia</name>
    <dbReference type="NCBI Taxonomy" id="45354"/>
    <lineage>
        <taxon>Eukaryota</taxon>
        <taxon>Fungi</taxon>
        <taxon>Dikarya</taxon>
        <taxon>Ascomycota</taxon>
        <taxon>Saccharomycotina</taxon>
        <taxon>Pichiomycetes</taxon>
        <taxon>Metschnikowiaceae</taxon>
        <taxon>Sungouiella</taxon>
    </lineage>
</organism>
<feature type="domain" description="C2H2-type" evidence="5">
    <location>
        <begin position="224"/>
        <end position="251"/>
    </location>
</feature>
<evidence type="ECO:0000313" key="6">
    <source>
        <dbReference type="EMBL" id="SGZ48680.1"/>
    </source>
</evidence>
<keyword evidence="3" id="KW-0862">Zinc</keyword>
<name>A0A1L0BCB4_9ASCO</name>
<dbReference type="GO" id="GO:0000978">
    <property type="term" value="F:RNA polymerase II cis-regulatory region sequence-specific DNA binding"/>
    <property type="evidence" value="ECO:0007669"/>
    <property type="project" value="TreeGrafter"/>
</dbReference>
<feature type="domain" description="C2H2-type" evidence="5">
    <location>
        <begin position="252"/>
        <end position="279"/>
    </location>
</feature>
<feature type="domain" description="C2H2-type" evidence="5">
    <location>
        <begin position="280"/>
        <end position="314"/>
    </location>
</feature>
<dbReference type="GO" id="GO:0000981">
    <property type="term" value="F:DNA-binding transcription factor activity, RNA polymerase II-specific"/>
    <property type="evidence" value="ECO:0007669"/>
    <property type="project" value="TreeGrafter"/>
</dbReference>
<dbReference type="PANTHER" id="PTHR23235">
    <property type="entry name" value="KRUEPPEL-LIKE TRANSCRIPTION FACTOR"/>
    <property type="match status" value="1"/>
</dbReference>
<dbReference type="PROSITE" id="PS50157">
    <property type="entry name" value="ZINC_FINGER_C2H2_2"/>
    <property type="match status" value="3"/>
</dbReference>
<evidence type="ECO:0000313" key="7">
    <source>
        <dbReference type="Proteomes" id="UP000182259"/>
    </source>
</evidence>
<keyword evidence="1" id="KW-0479">Metal-binding</keyword>
<evidence type="ECO:0000256" key="3">
    <source>
        <dbReference type="ARBA" id="ARBA00022833"/>
    </source>
</evidence>